<feature type="region of interest" description="Disordered" evidence="1">
    <location>
        <begin position="167"/>
        <end position="197"/>
    </location>
</feature>
<feature type="compositionally biased region" description="Polar residues" evidence="1">
    <location>
        <begin position="384"/>
        <end position="394"/>
    </location>
</feature>
<feature type="compositionally biased region" description="Polar residues" evidence="1">
    <location>
        <begin position="1"/>
        <end position="15"/>
    </location>
</feature>
<feature type="region of interest" description="Disordered" evidence="1">
    <location>
        <begin position="579"/>
        <end position="601"/>
    </location>
</feature>
<feature type="region of interest" description="Disordered" evidence="1">
    <location>
        <begin position="803"/>
        <end position="822"/>
    </location>
</feature>
<feature type="compositionally biased region" description="Polar residues" evidence="1">
    <location>
        <begin position="1147"/>
        <end position="1158"/>
    </location>
</feature>
<dbReference type="Proteomes" id="UP001175271">
    <property type="component" value="Unassembled WGS sequence"/>
</dbReference>
<feature type="region of interest" description="Disordered" evidence="1">
    <location>
        <begin position="1"/>
        <end position="73"/>
    </location>
</feature>
<keyword evidence="3" id="KW-1185">Reference proteome</keyword>
<feature type="region of interest" description="Disordered" evidence="1">
    <location>
        <begin position="1673"/>
        <end position="1738"/>
    </location>
</feature>
<feature type="compositionally biased region" description="Basic residues" evidence="1">
    <location>
        <begin position="1461"/>
        <end position="1475"/>
    </location>
</feature>
<accession>A0AA39I7W9</accession>
<feature type="compositionally biased region" description="Basic and acidic residues" evidence="1">
    <location>
        <begin position="401"/>
        <end position="412"/>
    </location>
</feature>
<comment type="caution">
    <text evidence="2">The sequence shown here is derived from an EMBL/GenBank/DDBJ whole genome shotgun (WGS) entry which is preliminary data.</text>
</comment>
<proteinExistence type="predicted"/>
<feature type="compositionally biased region" description="Basic residues" evidence="1">
    <location>
        <begin position="882"/>
        <end position="892"/>
    </location>
</feature>
<feature type="compositionally biased region" description="Basic and acidic residues" evidence="1">
    <location>
        <begin position="167"/>
        <end position="176"/>
    </location>
</feature>
<gene>
    <name evidence="2" type="ORF">QR680_013366</name>
</gene>
<feature type="region of interest" description="Disordered" evidence="1">
    <location>
        <begin position="511"/>
        <end position="538"/>
    </location>
</feature>
<feature type="region of interest" description="Disordered" evidence="1">
    <location>
        <begin position="938"/>
        <end position="974"/>
    </location>
</feature>
<feature type="region of interest" description="Disordered" evidence="1">
    <location>
        <begin position="349"/>
        <end position="414"/>
    </location>
</feature>
<feature type="compositionally biased region" description="Basic and acidic residues" evidence="1">
    <location>
        <begin position="1447"/>
        <end position="1460"/>
    </location>
</feature>
<feature type="region of interest" description="Disordered" evidence="1">
    <location>
        <begin position="1004"/>
        <end position="1174"/>
    </location>
</feature>
<reference evidence="2" key="1">
    <citation type="submission" date="2023-06" db="EMBL/GenBank/DDBJ databases">
        <title>Genomic analysis of the entomopathogenic nematode Steinernema hermaphroditum.</title>
        <authorList>
            <person name="Schwarz E.M."/>
            <person name="Heppert J.K."/>
            <person name="Baniya A."/>
            <person name="Schwartz H.T."/>
            <person name="Tan C.-H."/>
            <person name="Antoshechkin I."/>
            <person name="Sternberg P.W."/>
            <person name="Goodrich-Blair H."/>
            <person name="Dillman A.R."/>
        </authorList>
    </citation>
    <scope>NUCLEOTIDE SEQUENCE</scope>
    <source>
        <strain evidence="2">PS9179</strain>
        <tissue evidence="2">Whole animal</tissue>
    </source>
</reference>
<evidence type="ECO:0000313" key="2">
    <source>
        <dbReference type="EMBL" id="KAK0418092.1"/>
    </source>
</evidence>
<protein>
    <submittedName>
        <fullName evidence="2">Uncharacterized protein</fullName>
    </submittedName>
</protein>
<feature type="compositionally biased region" description="Basic and acidic residues" evidence="1">
    <location>
        <begin position="1009"/>
        <end position="1019"/>
    </location>
</feature>
<feature type="compositionally biased region" description="Polar residues" evidence="1">
    <location>
        <begin position="1071"/>
        <end position="1085"/>
    </location>
</feature>
<feature type="compositionally biased region" description="Basic and acidic residues" evidence="1">
    <location>
        <begin position="1520"/>
        <end position="1534"/>
    </location>
</feature>
<feature type="compositionally biased region" description="Polar residues" evidence="1">
    <location>
        <begin position="304"/>
        <end position="313"/>
    </location>
</feature>
<feature type="compositionally biased region" description="Low complexity" evidence="1">
    <location>
        <begin position="1049"/>
        <end position="1061"/>
    </location>
</feature>
<feature type="compositionally biased region" description="Pro residues" evidence="1">
    <location>
        <begin position="367"/>
        <end position="376"/>
    </location>
</feature>
<dbReference type="EMBL" id="JAUCMV010000002">
    <property type="protein sequence ID" value="KAK0418092.1"/>
    <property type="molecule type" value="Genomic_DNA"/>
</dbReference>
<feature type="region of interest" description="Disordered" evidence="1">
    <location>
        <begin position="676"/>
        <end position="702"/>
    </location>
</feature>
<organism evidence="2 3">
    <name type="scientific">Steinernema hermaphroditum</name>
    <dbReference type="NCBI Taxonomy" id="289476"/>
    <lineage>
        <taxon>Eukaryota</taxon>
        <taxon>Metazoa</taxon>
        <taxon>Ecdysozoa</taxon>
        <taxon>Nematoda</taxon>
        <taxon>Chromadorea</taxon>
        <taxon>Rhabditida</taxon>
        <taxon>Tylenchina</taxon>
        <taxon>Panagrolaimomorpha</taxon>
        <taxon>Strongyloidoidea</taxon>
        <taxon>Steinernematidae</taxon>
        <taxon>Steinernema</taxon>
    </lineage>
</organism>
<feature type="region of interest" description="Disordered" evidence="1">
    <location>
        <begin position="1447"/>
        <end position="1637"/>
    </location>
</feature>
<feature type="compositionally biased region" description="Polar residues" evidence="1">
    <location>
        <begin position="42"/>
        <end position="68"/>
    </location>
</feature>
<evidence type="ECO:0000313" key="3">
    <source>
        <dbReference type="Proteomes" id="UP001175271"/>
    </source>
</evidence>
<feature type="region of interest" description="Disordered" evidence="1">
    <location>
        <begin position="265"/>
        <end position="333"/>
    </location>
</feature>
<feature type="compositionally biased region" description="Basic and acidic residues" evidence="1">
    <location>
        <begin position="938"/>
        <end position="949"/>
    </location>
</feature>
<feature type="compositionally biased region" description="Basic and acidic residues" evidence="1">
    <location>
        <begin position="317"/>
        <end position="333"/>
    </location>
</feature>
<sequence length="1738" mass="199178">MAASVETKQWSTQVEKTVKGQPPRPEDQPSTVHGEARKANIRTVTPSYKSEFTSSSGDLKLGSSTHLPSANGDYSVRESQEHYKLQIIDPKVRSNANMPLLTSATEPRRQLVNDFPSEHSKRSFLKLAPMEQRRFKSVESRPITTSAYLTESVDRHRDMEASRLKEYLREKEDDANKPWSKPRLPSAGKDNKENQESLRELEQIRHTIETLQKQIHTRSQSMRELNIQSPEGFARDHPPPDPEASPRDTGWLVKRRRNRYLDVVNEANKPPKRARSVGDLSSGRGRRFSVGSASAPWRPIGAQGRSTSTTLPVTTEGDAKETSKEPSTEALQKFDEARIVEERYFAEHRGSYSHHQQRSFSQCSSSGPPPPLPSSQPPQLVAVNISSSAPTSEAPSVADAGVRRPSGDDYSERLMSPVPTKSILKQSFSQQQRAVDQSHFWEQGQRLDYAERLVAPRAQSTTVEIEEASLFHVMQENLRRHRMQRSQTPQHQRYPATSFNGPFFKLEEVPRANGHHQPPQEKPRSQSVAPRLSVTEPSDEHLNYGVEEYSSGAFRRHEGFDESTTNSEFELNRHQEPTENGIVIWPPPSSKPRPRPASAMARSITDPDRIDEFRKQKEMEQEAMRRREVQYMEKLERQRFALQMQQARQEQQFREMKISATHSVPPESFEGKRYYPQEAEDPGQKPQMPEASERRPETQTPQIRVFETRPISSMSSGEWQEPQEGFLQSPMPTWKRTYLLDEGHSMAKNEILTSEEILERDQYDVDLLRRRAAFVEKPETRPEIFRTGLRWQPPPEKPYVWPAHNPPPMSPADFSPPAEQDQEHLWRPVVVDPGFKRERKNFTPHNSPPHSPRRGRGTAPLDDVAKRQTKHLVQPSPDGSHRPKPAFRKSRSTPHGGFFPHAPNAMKIVKKRSSQVQGSPRSPFDVVDQEQRDIEVIHQRNFHSIDDRRRHTRSVGPEQARSDPREGLNDWEKIYDLPPHSSTLTAKEHHANVDVRRRLAQLESSASRMEQRRQQRSAEAHSQAHHRQTSSSSKSGTLLRRVDAAGDLSRQSSHSSMAASGSHRREHRSEYQTQKRLSRLAQATSNPPPPPSYGRARPFVPAPLPPGYRRPSSPQGFRSPQSPPPVGPPGNTKRLIKVVKSAAAQHQHLSMPNPSYRDNFSPAADEGPRKDDDLDDLARRNRELQERAKTRPNDFRLVGSDVYKQEAELPQHLKVVYFSFEVELLLSREITLFREPEIPLPLNPRRLATVTRCFQDQIREMLESRISDTTQSTFQNDRSGYVTDASSATWQFNTSQSFSPRSVVSMNGSAPLKVDTSNLSKTLSRSNAAVQTSHLEKEAKPWPYMPAELGSVADSAQSTMTREYSENFARRVERFNSMPALDRGVDARGTLIKIKDERPRSIMKRRELESKERMMYAEPPREVATRNGGWETTTKIIRPGVTETVQRFEETKRTEEVERRVQRKERKEKKSRSSHRRQEALEWQGGQQGHYRSSSMGRGYSNGYGLPAYESYQQTTTTRRPREAREHEVERQSEFQRFGSNVSNSLRRGEMKYNPNGDVSHNGRVHKSYSTRDVFHEGGRDFDDYSRSQQYSSHHRRNSYSNQPLVEFPPTLPRDSGVPPMPPPHRGGGGPVSGFYRPVQKSRSYADWDNSMRRYDDDMSRLENEFRDSLLMPLPKHGGNMHEKDYRTEQVPGGYESMNRETKVNSGRRLGRDGVPSNFHEASQEYSYKRETESDRPY</sequence>
<feature type="compositionally biased region" description="Basic and acidic residues" evidence="1">
    <location>
        <begin position="960"/>
        <end position="974"/>
    </location>
</feature>
<feature type="compositionally biased region" description="Basic and acidic residues" evidence="1">
    <location>
        <begin position="1573"/>
        <end position="1586"/>
    </location>
</feature>
<feature type="compositionally biased region" description="Basic and acidic residues" evidence="1">
    <location>
        <begin position="1727"/>
        <end position="1738"/>
    </location>
</feature>
<feature type="region of interest" description="Disordered" evidence="1">
    <location>
        <begin position="835"/>
        <end position="903"/>
    </location>
</feature>
<name>A0AA39I7W9_9BILA</name>
<evidence type="ECO:0000256" key="1">
    <source>
        <dbReference type="SAM" id="MobiDB-lite"/>
    </source>
</evidence>